<feature type="compositionally biased region" description="Basic residues" evidence="2">
    <location>
        <begin position="88"/>
        <end position="103"/>
    </location>
</feature>
<evidence type="ECO:0000256" key="2">
    <source>
        <dbReference type="SAM" id="MobiDB-lite"/>
    </source>
</evidence>
<dbReference type="Proteomes" id="UP000025227">
    <property type="component" value="Unplaced"/>
</dbReference>
<keyword evidence="1" id="KW-0175">Coiled coil</keyword>
<dbReference type="AlphaFoldDB" id="A0A7I4Z4C6"/>
<accession>A0A7I4Z4C6</accession>
<feature type="region of interest" description="Disordered" evidence="2">
    <location>
        <begin position="82"/>
        <end position="103"/>
    </location>
</feature>
<evidence type="ECO:0000256" key="1">
    <source>
        <dbReference type="SAM" id="Coils"/>
    </source>
</evidence>
<sequence>MTDQIVADHIRALDSSKRLAGMADWIRELERKRQRLQRRFANMIAFWRPTNCIQCPQRLTQISLLQAHRQLVVSWGAKVHRQKGERGIHRKRNQCTTRGHGKR</sequence>
<reference evidence="4" key="1">
    <citation type="submission" date="2020-12" db="UniProtKB">
        <authorList>
            <consortium name="WormBaseParasite"/>
        </authorList>
    </citation>
    <scope>IDENTIFICATION</scope>
    <source>
        <strain evidence="4">MHco3</strain>
    </source>
</reference>
<evidence type="ECO:0000313" key="4">
    <source>
        <dbReference type="WBParaSite" id="HCON_00174050-00001"/>
    </source>
</evidence>
<dbReference type="WBParaSite" id="HCON_00174050-00001">
    <property type="protein sequence ID" value="HCON_00174050-00001"/>
    <property type="gene ID" value="HCON_00174050"/>
</dbReference>
<protein>
    <submittedName>
        <fullName evidence="4">Group II intron reverse transcriptase/maturase</fullName>
    </submittedName>
</protein>
<keyword evidence="3" id="KW-1185">Reference proteome</keyword>
<proteinExistence type="predicted"/>
<feature type="coiled-coil region" evidence="1">
    <location>
        <begin position="19"/>
        <end position="46"/>
    </location>
</feature>
<name>A0A7I4Z4C6_HAECO</name>
<organism evidence="3 4">
    <name type="scientific">Haemonchus contortus</name>
    <name type="common">Barber pole worm</name>
    <dbReference type="NCBI Taxonomy" id="6289"/>
    <lineage>
        <taxon>Eukaryota</taxon>
        <taxon>Metazoa</taxon>
        <taxon>Ecdysozoa</taxon>
        <taxon>Nematoda</taxon>
        <taxon>Chromadorea</taxon>
        <taxon>Rhabditida</taxon>
        <taxon>Rhabditina</taxon>
        <taxon>Rhabditomorpha</taxon>
        <taxon>Strongyloidea</taxon>
        <taxon>Trichostrongylidae</taxon>
        <taxon>Haemonchus</taxon>
    </lineage>
</organism>
<evidence type="ECO:0000313" key="3">
    <source>
        <dbReference type="Proteomes" id="UP000025227"/>
    </source>
</evidence>